<feature type="signal peptide" evidence="11">
    <location>
        <begin position="1"/>
        <end position="17"/>
    </location>
</feature>
<keyword evidence="5" id="KW-0146">Chitin degradation</keyword>
<evidence type="ECO:0000256" key="5">
    <source>
        <dbReference type="ARBA" id="ARBA00023024"/>
    </source>
</evidence>
<name>A0A9W9J5P0_9EURO</name>
<dbReference type="InterPro" id="IPR001223">
    <property type="entry name" value="Glyco_hydro18_cat"/>
</dbReference>
<evidence type="ECO:0000256" key="2">
    <source>
        <dbReference type="ARBA" id="ARBA00008682"/>
    </source>
</evidence>
<feature type="domain" description="GH18" evidence="12">
    <location>
        <begin position="38"/>
        <end position="402"/>
    </location>
</feature>
<dbReference type="InterPro" id="IPR011583">
    <property type="entry name" value="Chitinase_II/V-like_cat"/>
</dbReference>
<evidence type="ECO:0000256" key="9">
    <source>
        <dbReference type="ARBA" id="ARBA00023326"/>
    </source>
</evidence>
<dbReference type="GO" id="GO:0000272">
    <property type="term" value="P:polysaccharide catabolic process"/>
    <property type="evidence" value="ECO:0007669"/>
    <property type="project" value="UniProtKB-KW"/>
</dbReference>
<dbReference type="FunFam" id="3.20.20.80:FF:000095">
    <property type="entry name" value="Endochitinase B1"/>
    <property type="match status" value="1"/>
</dbReference>
<evidence type="ECO:0000259" key="12">
    <source>
        <dbReference type="PROSITE" id="PS51910"/>
    </source>
</evidence>
<protein>
    <recommendedName>
        <fullName evidence="3">chitinase</fullName>
        <ecNumber evidence="3">3.2.1.14</ecNumber>
    </recommendedName>
</protein>
<evidence type="ECO:0000256" key="8">
    <source>
        <dbReference type="ARBA" id="ARBA00023295"/>
    </source>
</evidence>
<dbReference type="GO" id="GO:0006032">
    <property type="term" value="P:chitin catabolic process"/>
    <property type="evidence" value="ECO:0007669"/>
    <property type="project" value="UniProtKB-KW"/>
</dbReference>
<dbReference type="GeneID" id="83183576"/>
<dbReference type="GO" id="GO:0008843">
    <property type="term" value="F:endochitinase activity"/>
    <property type="evidence" value="ECO:0007669"/>
    <property type="project" value="UniProtKB-EC"/>
</dbReference>
<evidence type="ECO:0000256" key="1">
    <source>
        <dbReference type="ARBA" id="ARBA00000822"/>
    </source>
</evidence>
<keyword evidence="6" id="KW-0325">Glycoprotein</keyword>
<sequence length="429" mass="46872">MHLVLPFLLGLGWLTNAAVIPSLGSDTTELEARAASGYRSVAYFVNWAIYGRNYQPQELPIERLTHVLYAFANVHPDTGEVYLSDTYADIQKHYPGDSWNDVGNNVYGCIKQLFLLKQKNRNLKVLLSIGGWTYSDNFASPMSTDTGRQAFVSSTVSMVQNLGIDGIDIDWEYPADSSQAADFVDLLKSLRSALDTYSAANASGYHFLITVASPAGPSNYQKLAMAQMDPYLDFWNLMAYDYSGSWATIAGDDANVYPSVANPLSTPFNTDQAITYYTSNGVPADKIVLGMPLYGRSFMNTDGPGTNYSGVGSGSWEDGVWDYKALPQAGATVTNLDQEIASYSYDPVKRMMISYDTPEVAQMKAQYIQSKGLGGGMWWESSSDKNGSESLITTVVTEFGGTGALLQDQNQLSYPASEYANLRAGFPSS</sequence>
<evidence type="ECO:0000313" key="14">
    <source>
        <dbReference type="Proteomes" id="UP001150904"/>
    </source>
</evidence>
<dbReference type="FunFam" id="3.10.50.10:FF:000005">
    <property type="entry name" value="Endochitinase B1"/>
    <property type="match status" value="1"/>
</dbReference>
<dbReference type="Gene3D" id="3.10.50.10">
    <property type="match status" value="1"/>
</dbReference>
<dbReference type="PROSITE" id="PS01095">
    <property type="entry name" value="GH18_1"/>
    <property type="match status" value="1"/>
</dbReference>
<dbReference type="PANTHER" id="PTHR11177">
    <property type="entry name" value="CHITINASE"/>
    <property type="match status" value="1"/>
</dbReference>
<dbReference type="SUPFAM" id="SSF51445">
    <property type="entry name" value="(Trans)glycosidases"/>
    <property type="match status" value="1"/>
</dbReference>
<dbReference type="PROSITE" id="PS51910">
    <property type="entry name" value="GH18_2"/>
    <property type="match status" value="1"/>
</dbReference>
<evidence type="ECO:0000256" key="7">
    <source>
        <dbReference type="ARBA" id="ARBA00023277"/>
    </source>
</evidence>
<proteinExistence type="inferred from homology"/>
<evidence type="ECO:0000256" key="6">
    <source>
        <dbReference type="ARBA" id="ARBA00023180"/>
    </source>
</evidence>
<dbReference type="Proteomes" id="UP001150904">
    <property type="component" value="Unassembled WGS sequence"/>
</dbReference>
<dbReference type="InterPro" id="IPR050314">
    <property type="entry name" value="Glycosyl_Hydrlase_18"/>
</dbReference>
<keyword evidence="9" id="KW-0624">Polysaccharide degradation</keyword>
<dbReference type="AlphaFoldDB" id="A0A9W9J5P0"/>
<evidence type="ECO:0000256" key="11">
    <source>
        <dbReference type="SAM" id="SignalP"/>
    </source>
</evidence>
<gene>
    <name evidence="13" type="ORF">N7498_009219</name>
</gene>
<comment type="catalytic activity">
    <reaction evidence="1">
        <text>Random endo-hydrolysis of N-acetyl-beta-D-glucosaminide (1-&gt;4)-beta-linkages in chitin and chitodextrins.</text>
        <dbReference type="EC" id="3.2.1.14"/>
    </reaction>
</comment>
<keyword evidence="14" id="KW-1185">Reference proteome</keyword>
<dbReference type="CDD" id="cd06548">
    <property type="entry name" value="GH18_chitinase"/>
    <property type="match status" value="1"/>
</dbReference>
<dbReference type="InterPro" id="IPR017853">
    <property type="entry name" value="GH"/>
</dbReference>
<dbReference type="RefSeq" id="XP_058303174.1">
    <property type="nucleotide sequence ID" value="XM_058456275.1"/>
</dbReference>
<evidence type="ECO:0000256" key="3">
    <source>
        <dbReference type="ARBA" id="ARBA00012729"/>
    </source>
</evidence>
<dbReference type="Pfam" id="PF00704">
    <property type="entry name" value="Glyco_hydro_18"/>
    <property type="match status" value="1"/>
</dbReference>
<dbReference type="EMBL" id="JAPQKR010000016">
    <property type="protein sequence ID" value="KAJ5190234.1"/>
    <property type="molecule type" value="Genomic_DNA"/>
</dbReference>
<evidence type="ECO:0000256" key="10">
    <source>
        <dbReference type="RuleBase" id="RU000489"/>
    </source>
</evidence>
<dbReference type="GO" id="GO:0008061">
    <property type="term" value="F:chitin binding"/>
    <property type="evidence" value="ECO:0007669"/>
    <property type="project" value="InterPro"/>
</dbReference>
<dbReference type="OrthoDB" id="76388at2759"/>
<comment type="caution">
    <text evidence="13">The sequence shown here is derived from an EMBL/GenBank/DDBJ whole genome shotgun (WGS) entry which is preliminary data.</text>
</comment>
<evidence type="ECO:0000313" key="13">
    <source>
        <dbReference type="EMBL" id="KAJ5190234.1"/>
    </source>
</evidence>
<keyword evidence="11" id="KW-0732">Signal</keyword>
<reference evidence="13" key="2">
    <citation type="journal article" date="2023" name="IMA Fungus">
        <title>Comparative genomic study of the Penicillium genus elucidates a diverse pangenome and 15 lateral gene transfer events.</title>
        <authorList>
            <person name="Petersen C."/>
            <person name="Sorensen T."/>
            <person name="Nielsen M.R."/>
            <person name="Sondergaard T.E."/>
            <person name="Sorensen J.L."/>
            <person name="Fitzpatrick D.A."/>
            <person name="Frisvad J.C."/>
            <person name="Nielsen K.L."/>
        </authorList>
    </citation>
    <scope>NUCLEOTIDE SEQUENCE</scope>
    <source>
        <strain evidence="13">IBT 15544</strain>
    </source>
</reference>
<dbReference type="PANTHER" id="PTHR11177:SF317">
    <property type="entry name" value="CHITINASE 12-RELATED"/>
    <property type="match status" value="1"/>
</dbReference>
<keyword evidence="7" id="KW-0119">Carbohydrate metabolism</keyword>
<organism evidence="13 14">
    <name type="scientific">Penicillium cinerascens</name>
    <dbReference type="NCBI Taxonomy" id="70096"/>
    <lineage>
        <taxon>Eukaryota</taxon>
        <taxon>Fungi</taxon>
        <taxon>Dikarya</taxon>
        <taxon>Ascomycota</taxon>
        <taxon>Pezizomycotina</taxon>
        <taxon>Eurotiomycetes</taxon>
        <taxon>Eurotiomycetidae</taxon>
        <taxon>Eurotiales</taxon>
        <taxon>Aspergillaceae</taxon>
        <taxon>Penicillium</taxon>
    </lineage>
</organism>
<keyword evidence="4 10" id="KW-0378">Hydrolase</keyword>
<comment type="similarity">
    <text evidence="2">Belongs to the glycosyl hydrolase 18 family. Chitinase class V subfamily.</text>
</comment>
<dbReference type="InterPro" id="IPR029070">
    <property type="entry name" value="Chitinase_insertion_sf"/>
</dbReference>
<dbReference type="InterPro" id="IPR001579">
    <property type="entry name" value="Glyco_hydro_18_chit_AS"/>
</dbReference>
<dbReference type="SUPFAM" id="SSF54556">
    <property type="entry name" value="Chitinase insertion domain"/>
    <property type="match status" value="1"/>
</dbReference>
<dbReference type="SMART" id="SM00636">
    <property type="entry name" value="Glyco_18"/>
    <property type="match status" value="1"/>
</dbReference>
<dbReference type="GO" id="GO:0005576">
    <property type="term" value="C:extracellular region"/>
    <property type="evidence" value="ECO:0007669"/>
    <property type="project" value="TreeGrafter"/>
</dbReference>
<reference evidence="13" key="1">
    <citation type="submission" date="2022-12" db="EMBL/GenBank/DDBJ databases">
        <authorList>
            <person name="Petersen C."/>
        </authorList>
    </citation>
    <scope>NUCLEOTIDE SEQUENCE</scope>
    <source>
        <strain evidence="13">IBT 15544</strain>
    </source>
</reference>
<accession>A0A9W9J5P0</accession>
<evidence type="ECO:0000256" key="4">
    <source>
        <dbReference type="ARBA" id="ARBA00022801"/>
    </source>
</evidence>
<dbReference type="EC" id="3.2.1.14" evidence="3"/>
<dbReference type="Gene3D" id="3.20.20.80">
    <property type="entry name" value="Glycosidases"/>
    <property type="match status" value="1"/>
</dbReference>
<keyword evidence="8 10" id="KW-0326">Glycosidase</keyword>
<feature type="chain" id="PRO_5040792777" description="chitinase" evidence="11">
    <location>
        <begin position="18"/>
        <end position="429"/>
    </location>
</feature>